<gene>
    <name evidence="1" type="ORF">NLU13_5778</name>
</gene>
<dbReference type="PANTHER" id="PTHR35006">
    <property type="entry name" value="GLYOXALASE FAMILY PROTEIN (AFU_ORTHOLOGUE AFUA_5G14830)"/>
    <property type="match status" value="1"/>
</dbReference>
<dbReference type="PANTHER" id="PTHR35006:SF2">
    <property type="entry name" value="GLYOXALASE FAMILY PROTEIN (AFU_ORTHOLOGUE AFUA_5G14830)"/>
    <property type="match status" value="1"/>
</dbReference>
<dbReference type="Proteomes" id="UP001175261">
    <property type="component" value="Unassembled WGS sequence"/>
</dbReference>
<dbReference type="AlphaFoldDB" id="A0AA39L7J7"/>
<protein>
    <recommendedName>
        <fullName evidence="3">VOC domain-containing protein</fullName>
    </recommendedName>
</protein>
<evidence type="ECO:0000313" key="1">
    <source>
        <dbReference type="EMBL" id="KAK0387466.1"/>
    </source>
</evidence>
<organism evidence="1 2">
    <name type="scientific">Sarocladium strictum</name>
    <name type="common">Black bundle disease fungus</name>
    <name type="synonym">Acremonium strictum</name>
    <dbReference type="NCBI Taxonomy" id="5046"/>
    <lineage>
        <taxon>Eukaryota</taxon>
        <taxon>Fungi</taxon>
        <taxon>Dikarya</taxon>
        <taxon>Ascomycota</taxon>
        <taxon>Pezizomycotina</taxon>
        <taxon>Sordariomycetes</taxon>
        <taxon>Hypocreomycetidae</taxon>
        <taxon>Hypocreales</taxon>
        <taxon>Sarocladiaceae</taxon>
        <taxon>Sarocladium</taxon>
    </lineage>
</organism>
<proteinExistence type="predicted"/>
<dbReference type="Gene3D" id="3.10.180.10">
    <property type="entry name" value="2,3-Dihydroxybiphenyl 1,2-Dioxygenase, domain 1"/>
    <property type="match status" value="1"/>
</dbReference>
<comment type="caution">
    <text evidence="1">The sequence shown here is derived from an EMBL/GenBank/DDBJ whole genome shotgun (WGS) entry which is preliminary data.</text>
</comment>
<evidence type="ECO:0008006" key="3">
    <source>
        <dbReference type="Google" id="ProtNLM"/>
    </source>
</evidence>
<reference evidence="1" key="1">
    <citation type="submission" date="2022-10" db="EMBL/GenBank/DDBJ databases">
        <title>Determination and structural analysis of whole genome sequence of Sarocladium strictum F4-1.</title>
        <authorList>
            <person name="Hu L."/>
            <person name="Jiang Y."/>
        </authorList>
    </citation>
    <scope>NUCLEOTIDE SEQUENCE</scope>
    <source>
        <strain evidence="1">F4-1</strain>
    </source>
</reference>
<keyword evidence="2" id="KW-1185">Reference proteome</keyword>
<evidence type="ECO:0000313" key="2">
    <source>
        <dbReference type="Proteomes" id="UP001175261"/>
    </source>
</evidence>
<sequence length="129" mass="14354">MPLHHYGLPVGAHFEVMRDFYIEILKPIGYEIMLQYSGPGYCAFGLPGTNPDFWLGGGRQEDGLRTYDGDMSGRICPIHVAFKAEKDVPRQHGAVDNGKPGTREAYRPGYYAAFVLDPLGNNIELLHLS</sequence>
<dbReference type="EMBL" id="JAPDFR010000004">
    <property type="protein sequence ID" value="KAK0387466.1"/>
    <property type="molecule type" value="Genomic_DNA"/>
</dbReference>
<accession>A0AA39L7J7</accession>
<name>A0AA39L7J7_SARSR</name>
<dbReference type="InterPro" id="IPR029068">
    <property type="entry name" value="Glyas_Bleomycin-R_OHBP_Dase"/>
</dbReference>
<dbReference type="SUPFAM" id="SSF54593">
    <property type="entry name" value="Glyoxalase/Bleomycin resistance protein/Dihydroxybiphenyl dioxygenase"/>
    <property type="match status" value="1"/>
</dbReference>